<dbReference type="VEuPathDB" id="MicrosporidiaDB:A0H76_119"/>
<reference evidence="1 2" key="1">
    <citation type="journal article" date="2017" name="Environ. Microbiol.">
        <title>Decay of the glycolytic pathway and adaptation to intranuclear parasitism within Enterocytozoonidae microsporidia.</title>
        <authorList>
            <person name="Wiredu Boakye D."/>
            <person name="Jaroenlak P."/>
            <person name="Prachumwat A."/>
            <person name="Williams T.A."/>
            <person name="Bateman K.S."/>
            <person name="Itsathitphaisarn O."/>
            <person name="Sritunyalucksana K."/>
            <person name="Paszkiewicz K.H."/>
            <person name="Moore K.A."/>
            <person name="Stentiford G.D."/>
            <person name="Williams B.A."/>
        </authorList>
    </citation>
    <scope>NUCLEOTIDE SEQUENCE [LARGE SCALE GENOMIC DNA]</scope>
    <source>
        <strain evidence="2">canceri</strain>
    </source>
</reference>
<name>A0A1X0QJ61_9MICR</name>
<dbReference type="AlphaFoldDB" id="A0A1X0QJ61"/>
<dbReference type="EMBL" id="LTAI01000107">
    <property type="protein sequence ID" value="ORD99818.1"/>
    <property type="molecule type" value="Genomic_DNA"/>
</dbReference>
<organism evidence="1 2">
    <name type="scientific">Hepatospora eriocheir</name>
    <dbReference type="NCBI Taxonomy" id="1081669"/>
    <lineage>
        <taxon>Eukaryota</taxon>
        <taxon>Fungi</taxon>
        <taxon>Fungi incertae sedis</taxon>
        <taxon>Microsporidia</taxon>
        <taxon>Hepatosporidae</taxon>
        <taxon>Hepatospora</taxon>
    </lineage>
</organism>
<dbReference type="Proteomes" id="UP000192501">
    <property type="component" value="Unassembled WGS sequence"/>
</dbReference>
<evidence type="ECO:0000313" key="1">
    <source>
        <dbReference type="EMBL" id="ORD99818.1"/>
    </source>
</evidence>
<dbReference type="VEuPathDB" id="MicrosporidiaDB:HERIO_1480"/>
<protein>
    <submittedName>
        <fullName evidence="1">Uncharacterized protein</fullName>
    </submittedName>
</protein>
<accession>A0A1X0QJ61</accession>
<proteinExistence type="predicted"/>
<evidence type="ECO:0000313" key="2">
    <source>
        <dbReference type="Proteomes" id="UP000192501"/>
    </source>
</evidence>
<sequence length="427" mass="50382">MDYAFISKYDLNYKIPKNSNSYFIRTDSAILEYKLLQPVKNIKLSTHRVFSNNKLKFVLYKKKLEIYEDKKLINKLKSNYPILVCNGIFLVREQEDNKAKVVNAKGNINDTIYKENCLFYTERGVMFYVKRDQGLANKCDCIDNCNLPARRGVLYQGNLASSFFDQEIIYNYDGKKVELNDITILKDCASIKNIFDLNVIIIDGKEFIIVLTINAFFIIHDDIIIKKSVSDYNYIAPNRNVIHDFIMEMSYSSLFMYFNIYFSLSPVGKTSEVEIVNFYNLKESNQKLTDAFLLFLNNLRPFQNVLCKAYRLLDDKGKNEVLQFINIELLDSECLSLIIQFHYDLIEMLVSKCIRENRLDILKDTYDYFKNIENVDVIRLTLLRNNILFEKIEGFEDIYEMQMYEVEASRNYFNPQSTDLFDNNFFK</sequence>
<comment type="caution">
    <text evidence="1">The sequence shown here is derived from an EMBL/GenBank/DDBJ whole genome shotgun (WGS) entry which is preliminary data.</text>
</comment>
<gene>
    <name evidence="1" type="ORF">A0H76_119</name>
</gene>